<organism evidence="2 3">
    <name type="scientific">Coprinopsis marcescibilis</name>
    <name type="common">Agaric fungus</name>
    <name type="synonym">Psathyrella marcescibilis</name>
    <dbReference type="NCBI Taxonomy" id="230819"/>
    <lineage>
        <taxon>Eukaryota</taxon>
        <taxon>Fungi</taxon>
        <taxon>Dikarya</taxon>
        <taxon>Basidiomycota</taxon>
        <taxon>Agaricomycotina</taxon>
        <taxon>Agaricomycetes</taxon>
        <taxon>Agaricomycetidae</taxon>
        <taxon>Agaricales</taxon>
        <taxon>Agaricineae</taxon>
        <taxon>Psathyrellaceae</taxon>
        <taxon>Coprinopsis</taxon>
    </lineage>
</organism>
<name>A0A5C3LB64_COPMA</name>
<dbReference type="InterPro" id="IPR029058">
    <property type="entry name" value="AB_hydrolase_fold"/>
</dbReference>
<evidence type="ECO:0000313" key="3">
    <source>
        <dbReference type="Proteomes" id="UP000307440"/>
    </source>
</evidence>
<gene>
    <name evidence="2" type="ORF">FA15DRAFT_664186</name>
</gene>
<dbReference type="Gene3D" id="3.40.50.1820">
    <property type="entry name" value="alpha/beta hydrolase"/>
    <property type="match status" value="1"/>
</dbReference>
<dbReference type="EMBL" id="ML210150">
    <property type="protein sequence ID" value="TFK29266.1"/>
    <property type="molecule type" value="Genomic_DNA"/>
</dbReference>
<dbReference type="PANTHER" id="PTHR38436">
    <property type="entry name" value="POLYKETIDE CYCLASE SNOAL-LIKE DOMAIN"/>
    <property type="match status" value="1"/>
</dbReference>
<dbReference type="GO" id="GO:0030638">
    <property type="term" value="P:polyketide metabolic process"/>
    <property type="evidence" value="ECO:0007669"/>
    <property type="project" value="InterPro"/>
</dbReference>
<evidence type="ECO:0000313" key="2">
    <source>
        <dbReference type="EMBL" id="TFK29266.1"/>
    </source>
</evidence>
<keyword evidence="3" id="KW-1185">Reference proteome</keyword>
<dbReference type="Pfam" id="PF12680">
    <property type="entry name" value="SnoaL_2"/>
    <property type="match status" value="1"/>
</dbReference>
<proteinExistence type="predicted"/>
<dbReference type="AlphaFoldDB" id="A0A5C3LB64"/>
<dbReference type="STRING" id="230819.A0A5C3LB64"/>
<protein>
    <recommendedName>
        <fullName evidence="1">SnoaL-like domain-containing protein</fullName>
    </recommendedName>
</protein>
<accession>A0A5C3LB64</accession>
<evidence type="ECO:0000259" key="1">
    <source>
        <dbReference type="Pfam" id="PF12680"/>
    </source>
</evidence>
<dbReference type="InterPro" id="IPR037401">
    <property type="entry name" value="SnoaL-like"/>
</dbReference>
<dbReference type="InterPro" id="IPR009959">
    <property type="entry name" value="Cyclase_SnoaL-like"/>
</dbReference>
<dbReference type="InterPro" id="IPR032710">
    <property type="entry name" value="NTF2-like_dom_sf"/>
</dbReference>
<dbReference type="Gene3D" id="3.10.450.50">
    <property type="match status" value="1"/>
</dbReference>
<dbReference type="PANTHER" id="PTHR38436:SF3">
    <property type="entry name" value="CARBOXYMETHYLENEBUTENOLIDASE-RELATED"/>
    <property type="match status" value="1"/>
</dbReference>
<reference evidence="2 3" key="1">
    <citation type="journal article" date="2019" name="Nat. Ecol. Evol.">
        <title>Megaphylogeny resolves global patterns of mushroom evolution.</title>
        <authorList>
            <person name="Varga T."/>
            <person name="Krizsan K."/>
            <person name="Foldi C."/>
            <person name="Dima B."/>
            <person name="Sanchez-Garcia M."/>
            <person name="Sanchez-Ramirez S."/>
            <person name="Szollosi G.J."/>
            <person name="Szarkandi J.G."/>
            <person name="Papp V."/>
            <person name="Albert L."/>
            <person name="Andreopoulos W."/>
            <person name="Angelini C."/>
            <person name="Antonin V."/>
            <person name="Barry K.W."/>
            <person name="Bougher N.L."/>
            <person name="Buchanan P."/>
            <person name="Buyck B."/>
            <person name="Bense V."/>
            <person name="Catcheside P."/>
            <person name="Chovatia M."/>
            <person name="Cooper J."/>
            <person name="Damon W."/>
            <person name="Desjardin D."/>
            <person name="Finy P."/>
            <person name="Geml J."/>
            <person name="Haridas S."/>
            <person name="Hughes K."/>
            <person name="Justo A."/>
            <person name="Karasinski D."/>
            <person name="Kautmanova I."/>
            <person name="Kiss B."/>
            <person name="Kocsube S."/>
            <person name="Kotiranta H."/>
            <person name="LaButti K.M."/>
            <person name="Lechner B.E."/>
            <person name="Liimatainen K."/>
            <person name="Lipzen A."/>
            <person name="Lukacs Z."/>
            <person name="Mihaltcheva S."/>
            <person name="Morgado L.N."/>
            <person name="Niskanen T."/>
            <person name="Noordeloos M.E."/>
            <person name="Ohm R.A."/>
            <person name="Ortiz-Santana B."/>
            <person name="Ovrebo C."/>
            <person name="Racz N."/>
            <person name="Riley R."/>
            <person name="Savchenko A."/>
            <person name="Shiryaev A."/>
            <person name="Soop K."/>
            <person name="Spirin V."/>
            <person name="Szebenyi C."/>
            <person name="Tomsovsky M."/>
            <person name="Tulloss R.E."/>
            <person name="Uehling J."/>
            <person name="Grigoriev I.V."/>
            <person name="Vagvolgyi C."/>
            <person name="Papp T."/>
            <person name="Martin F.M."/>
            <person name="Miettinen O."/>
            <person name="Hibbett D.S."/>
            <person name="Nagy L.G."/>
        </authorList>
    </citation>
    <scope>NUCLEOTIDE SEQUENCE [LARGE SCALE GENOMIC DNA]</scope>
    <source>
        <strain evidence="2 3">CBS 121175</strain>
    </source>
</reference>
<dbReference type="Proteomes" id="UP000307440">
    <property type="component" value="Unassembled WGS sequence"/>
</dbReference>
<dbReference type="SUPFAM" id="SSF54427">
    <property type="entry name" value="NTF2-like"/>
    <property type="match status" value="1"/>
</dbReference>
<feature type="domain" description="SnoaL-like" evidence="1">
    <location>
        <begin position="237"/>
        <end position="344"/>
    </location>
</feature>
<dbReference type="OrthoDB" id="5440at2759"/>
<sequence length="425" mass="46913">MSPPISYDPNSENERPVPLPAAAVQPVNDYLSLQPPLSRRGRGPGILVLLPEPSTVLLSTSKSLDPDPVQKWAEEGFAVVFATGLGSRTTVKEVLDDAAQALSSKDREAIIDNRGRFGVIVYCDSHMAEALEAIEHNELFVCLIKYGHDVDTERVQTTSSPVLIHAGKDQPVNIVGSSAKVHHYSSASGFFVLPSSTEYDPGSAALSHSRSLVFLRKHLGGLNFDIEAIWEEHCYFEFEARSVAKTMATMVAEPYVNHIPTMTGGIGREKLTVFYRDHFIFSNPADARLEVISRTVGPDRVVDEFIYHITHDRFVDWLLPGVPPTKKKLAIPMMAVVNIRGDRLYNEHIWWDQATALSQCGLLPVYIPYKGSVEGSTDMILRLPVSGVEAAHMLVNESQGESNKMLGKEWGVVPAQTVKQEPNVM</sequence>